<dbReference type="Proteomes" id="UP000007115">
    <property type="component" value="Unassembled WGS sequence"/>
</dbReference>
<evidence type="ECO:0000313" key="3">
    <source>
        <dbReference type="Proteomes" id="UP000007115"/>
    </source>
</evidence>
<dbReference type="EMBL" id="ABDF02000083">
    <property type="protein sequence ID" value="EHK19574.1"/>
    <property type="molecule type" value="Genomic_DNA"/>
</dbReference>
<feature type="chain" id="PRO_5012045258" description="ShKT domain-containing protein" evidence="1">
    <location>
        <begin position="16"/>
        <end position="321"/>
    </location>
</feature>
<sequence>MRSSALFALLPLASALPQAVPAVEVRDTRCQNKISNCSEVCPGISMWWSGYCLENCAGSSLWAITKKCNHNGWGFDKRSLEAGDATSQSEGAESCQAAHDSCKTACNWWPWEARWSYCLPLCSRQLDICTGNNPEKRFIEERDDAVETYPVPVESLPTETQPAQTQPTQTQVADSCEDAHQKCRDRCSNVAFTLKFICPKLCYYEYNACTGKTTEKRSVESLPVETQPADSCKAAYKECYKQCNGYLKWWGSFCPETCDLEFNACTGNTHEKRYRGDYAQEITGCYSAVAKCKNEGHKSIEECYAPLNDCLQGLFDKYGIA</sequence>
<dbReference type="VEuPathDB" id="FungiDB:TRIVIDRAFT_203680"/>
<dbReference type="HOGENOM" id="CLU_866150_0_0_1"/>
<evidence type="ECO:0000256" key="1">
    <source>
        <dbReference type="SAM" id="SignalP"/>
    </source>
</evidence>
<feature type="signal peptide" evidence="1">
    <location>
        <begin position="1"/>
        <end position="15"/>
    </location>
</feature>
<dbReference type="GeneID" id="25790262"/>
<dbReference type="OMA" id="DECCHIP"/>
<comment type="caution">
    <text evidence="2">The sequence shown here is derived from an EMBL/GenBank/DDBJ whole genome shotgun (WGS) entry which is preliminary data.</text>
</comment>
<keyword evidence="1" id="KW-0732">Signal</keyword>
<organism evidence="2 3">
    <name type="scientific">Hypocrea virens (strain Gv29-8 / FGSC 10586)</name>
    <name type="common">Gliocladium virens</name>
    <name type="synonym">Trichoderma virens</name>
    <dbReference type="NCBI Taxonomy" id="413071"/>
    <lineage>
        <taxon>Eukaryota</taxon>
        <taxon>Fungi</taxon>
        <taxon>Dikarya</taxon>
        <taxon>Ascomycota</taxon>
        <taxon>Pezizomycotina</taxon>
        <taxon>Sordariomycetes</taxon>
        <taxon>Hypocreomycetidae</taxon>
        <taxon>Hypocreales</taxon>
        <taxon>Hypocreaceae</taxon>
        <taxon>Trichoderma</taxon>
    </lineage>
</organism>
<dbReference type="RefSeq" id="XP_013953772.1">
    <property type="nucleotide sequence ID" value="XM_014098297.1"/>
</dbReference>
<evidence type="ECO:0008006" key="4">
    <source>
        <dbReference type="Google" id="ProtNLM"/>
    </source>
</evidence>
<accession>G9N1E4</accession>
<evidence type="ECO:0000313" key="2">
    <source>
        <dbReference type="EMBL" id="EHK19574.1"/>
    </source>
</evidence>
<proteinExistence type="predicted"/>
<keyword evidence="3" id="KW-1185">Reference proteome</keyword>
<gene>
    <name evidence="2" type="ORF">TRIVIDRAFT_203680</name>
</gene>
<protein>
    <recommendedName>
        <fullName evidence="4">ShKT domain-containing protein</fullName>
    </recommendedName>
</protein>
<reference evidence="2 3" key="1">
    <citation type="journal article" date="2011" name="Genome Biol.">
        <title>Comparative genome sequence analysis underscores mycoparasitism as the ancestral life style of Trichoderma.</title>
        <authorList>
            <person name="Kubicek C.P."/>
            <person name="Herrera-Estrella A."/>
            <person name="Seidl-Seiboth V."/>
            <person name="Martinez D.A."/>
            <person name="Druzhinina I.S."/>
            <person name="Thon M."/>
            <person name="Zeilinger S."/>
            <person name="Casas-Flores S."/>
            <person name="Horwitz B.A."/>
            <person name="Mukherjee P.K."/>
            <person name="Mukherjee M."/>
            <person name="Kredics L."/>
            <person name="Alcaraz L.D."/>
            <person name="Aerts A."/>
            <person name="Antal Z."/>
            <person name="Atanasova L."/>
            <person name="Cervantes-Badillo M.G."/>
            <person name="Challacombe J."/>
            <person name="Chertkov O."/>
            <person name="McCluskey K."/>
            <person name="Coulpier F."/>
            <person name="Deshpande N."/>
            <person name="von Doehren H."/>
            <person name="Ebbole D.J."/>
            <person name="Esquivel-Naranjo E.U."/>
            <person name="Fekete E."/>
            <person name="Flipphi M."/>
            <person name="Glaser F."/>
            <person name="Gomez-Rodriguez E.Y."/>
            <person name="Gruber S."/>
            <person name="Han C."/>
            <person name="Henrissat B."/>
            <person name="Hermosa R."/>
            <person name="Hernandez-Onate M."/>
            <person name="Karaffa L."/>
            <person name="Kosti I."/>
            <person name="Le Crom S."/>
            <person name="Lindquist E."/>
            <person name="Lucas S."/>
            <person name="Luebeck M."/>
            <person name="Luebeck P.S."/>
            <person name="Margeot A."/>
            <person name="Metz B."/>
            <person name="Misra M."/>
            <person name="Nevalainen H."/>
            <person name="Omann M."/>
            <person name="Packer N."/>
            <person name="Perrone G."/>
            <person name="Uresti-Rivera E.E."/>
            <person name="Salamov A."/>
            <person name="Schmoll M."/>
            <person name="Seiboth B."/>
            <person name="Shapiro H."/>
            <person name="Sukno S."/>
            <person name="Tamayo-Ramos J.A."/>
            <person name="Tisch D."/>
            <person name="Wiest A."/>
            <person name="Wilkinson H.H."/>
            <person name="Zhang M."/>
            <person name="Coutinho P.M."/>
            <person name="Kenerley C.M."/>
            <person name="Monte E."/>
            <person name="Baker S.E."/>
            <person name="Grigoriev I.V."/>
        </authorList>
    </citation>
    <scope>NUCLEOTIDE SEQUENCE [LARGE SCALE GENOMIC DNA]</scope>
    <source>
        <strain evidence="3">Gv29-8 / FGSC 10586</strain>
    </source>
</reference>
<dbReference type="AlphaFoldDB" id="G9N1E4"/>
<name>G9N1E4_HYPVG</name>
<dbReference type="InParanoid" id="G9N1E4"/>